<dbReference type="GO" id="GO:0019354">
    <property type="term" value="P:siroheme biosynthetic process"/>
    <property type="evidence" value="ECO:0007669"/>
    <property type="project" value="UniProtKB-UniPathway"/>
</dbReference>
<comment type="pathway">
    <text evidence="1">Porphyrin-containing compound metabolism; siroheme biosynthesis; sirohydrochlorin from precorrin-2: step 1/1.</text>
</comment>
<evidence type="ECO:0000256" key="3">
    <source>
        <dbReference type="ARBA" id="ARBA00023002"/>
    </source>
</evidence>
<sequence length="192" mass="22117">MAYFPAFLQLKDQRILLVGGGAIAAEKLEKLLDFSKEITVVAREVSDPVARLAREHCLTLLPRAYRSGEALEYDLVIVATDTVDLHRQIFEETRSSRVLVNSVDDTRYCDFIFPSYVRQGDLTVAFSTSGSSPAFAKHIRRWFEGILPEGVGEFLAQMKRLRNELPKGRERMQRFDTMARDFIERNFPRREK</sequence>
<dbReference type="NCBIfam" id="TIGR01470">
    <property type="entry name" value="cysG_Nterm"/>
    <property type="match status" value="1"/>
</dbReference>
<dbReference type="Gene3D" id="3.40.50.720">
    <property type="entry name" value="NAD(P)-binding Rossmann-like Domain"/>
    <property type="match status" value="1"/>
</dbReference>
<dbReference type="SUPFAM" id="SSF51735">
    <property type="entry name" value="NAD(P)-binding Rossmann-fold domains"/>
    <property type="match status" value="1"/>
</dbReference>
<keyword evidence="3" id="KW-0560">Oxidoreductase</keyword>
<gene>
    <name evidence="8" type="ORF">ENJ74_02090</name>
</gene>
<dbReference type="InterPro" id="IPR028281">
    <property type="entry name" value="Sirohaem_synthase_central"/>
</dbReference>
<reference evidence="8" key="1">
    <citation type="journal article" date="2020" name="mSystems">
        <title>Genome- and Community-Level Interaction Insights into Carbon Utilization and Element Cycling Functions of Hydrothermarchaeota in Hydrothermal Sediment.</title>
        <authorList>
            <person name="Zhou Z."/>
            <person name="Liu Y."/>
            <person name="Xu W."/>
            <person name="Pan J."/>
            <person name="Luo Z.H."/>
            <person name="Li M."/>
        </authorList>
    </citation>
    <scope>NUCLEOTIDE SEQUENCE [LARGE SCALE GENOMIC DNA]</scope>
    <source>
        <strain evidence="8">HyVt-513</strain>
    </source>
</reference>
<evidence type="ECO:0000256" key="2">
    <source>
        <dbReference type="ARBA" id="ARBA00012400"/>
    </source>
</evidence>
<evidence type="ECO:0000256" key="4">
    <source>
        <dbReference type="ARBA" id="ARBA00023027"/>
    </source>
</evidence>
<dbReference type="Pfam" id="PF13241">
    <property type="entry name" value="NAD_binding_7"/>
    <property type="match status" value="1"/>
</dbReference>
<keyword evidence="4" id="KW-0520">NAD</keyword>
<dbReference type="PANTHER" id="PTHR35330:SF1">
    <property type="entry name" value="SIROHEME BIOSYNTHESIS PROTEIN MET8"/>
    <property type="match status" value="1"/>
</dbReference>
<dbReference type="AlphaFoldDB" id="A0A7V2SJI9"/>
<evidence type="ECO:0000313" key="8">
    <source>
        <dbReference type="EMBL" id="HFC03640.1"/>
    </source>
</evidence>
<comment type="catalytic activity">
    <reaction evidence="6">
        <text>precorrin-2 + NAD(+) = sirohydrochlorin + NADH + 2 H(+)</text>
        <dbReference type="Rhea" id="RHEA:15613"/>
        <dbReference type="ChEBI" id="CHEBI:15378"/>
        <dbReference type="ChEBI" id="CHEBI:57540"/>
        <dbReference type="ChEBI" id="CHEBI:57945"/>
        <dbReference type="ChEBI" id="CHEBI:58351"/>
        <dbReference type="ChEBI" id="CHEBI:58827"/>
        <dbReference type="EC" id="1.3.1.76"/>
    </reaction>
</comment>
<dbReference type="InterPro" id="IPR028161">
    <property type="entry name" value="Met8-like"/>
</dbReference>
<dbReference type="InterPro" id="IPR036291">
    <property type="entry name" value="NAD(P)-bd_dom_sf"/>
</dbReference>
<dbReference type="EMBL" id="DRNO01000139">
    <property type="protein sequence ID" value="HFC03640.1"/>
    <property type="molecule type" value="Genomic_DNA"/>
</dbReference>
<accession>A0A7V2SJI9</accession>
<dbReference type="GO" id="GO:0043115">
    <property type="term" value="F:precorrin-2 dehydrogenase activity"/>
    <property type="evidence" value="ECO:0007669"/>
    <property type="project" value="UniProtKB-EC"/>
</dbReference>
<evidence type="ECO:0000256" key="1">
    <source>
        <dbReference type="ARBA" id="ARBA00005010"/>
    </source>
</evidence>
<dbReference type="PANTHER" id="PTHR35330">
    <property type="entry name" value="SIROHEME BIOSYNTHESIS PROTEIN MET8"/>
    <property type="match status" value="1"/>
</dbReference>
<name>A0A7V2SJI9_9BACT</name>
<dbReference type="EC" id="1.3.1.76" evidence="2"/>
<organism evidence="8">
    <name type="scientific">Nitratifractor salsuginis</name>
    <dbReference type="NCBI Taxonomy" id="269261"/>
    <lineage>
        <taxon>Bacteria</taxon>
        <taxon>Pseudomonadati</taxon>
        <taxon>Campylobacterota</taxon>
        <taxon>Epsilonproteobacteria</taxon>
        <taxon>Campylobacterales</taxon>
        <taxon>Sulfurovaceae</taxon>
        <taxon>Nitratifractor</taxon>
    </lineage>
</organism>
<dbReference type="Proteomes" id="UP000885722">
    <property type="component" value="Unassembled WGS sequence"/>
</dbReference>
<dbReference type="InterPro" id="IPR006367">
    <property type="entry name" value="Sirohaem_synthase_N"/>
</dbReference>
<feature type="domain" description="Siroheme synthase central" evidence="7">
    <location>
        <begin position="119"/>
        <end position="141"/>
    </location>
</feature>
<evidence type="ECO:0000256" key="5">
    <source>
        <dbReference type="ARBA" id="ARBA00023244"/>
    </source>
</evidence>
<dbReference type="Gene3D" id="3.30.160.110">
    <property type="entry name" value="Siroheme synthase, domain 2"/>
    <property type="match status" value="1"/>
</dbReference>
<dbReference type="Pfam" id="PF14824">
    <property type="entry name" value="Sirohm_synth_M"/>
    <property type="match status" value="1"/>
</dbReference>
<dbReference type="GO" id="GO:0004325">
    <property type="term" value="F:ferrochelatase activity"/>
    <property type="evidence" value="ECO:0007669"/>
    <property type="project" value="InterPro"/>
</dbReference>
<dbReference type="SUPFAM" id="SSF75615">
    <property type="entry name" value="Siroheme synthase middle domains-like"/>
    <property type="match status" value="1"/>
</dbReference>
<dbReference type="UniPathway" id="UPA00262">
    <property type="reaction ID" value="UER00222"/>
</dbReference>
<evidence type="ECO:0000256" key="6">
    <source>
        <dbReference type="ARBA" id="ARBA00047561"/>
    </source>
</evidence>
<comment type="caution">
    <text evidence="8">The sequence shown here is derived from an EMBL/GenBank/DDBJ whole genome shotgun (WGS) entry which is preliminary data.</text>
</comment>
<protein>
    <recommendedName>
        <fullName evidence="2">precorrin-2 dehydrogenase</fullName>
        <ecNumber evidence="2">1.3.1.76</ecNumber>
    </recommendedName>
</protein>
<keyword evidence="5" id="KW-0627">Porphyrin biosynthesis</keyword>
<proteinExistence type="predicted"/>
<evidence type="ECO:0000259" key="7">
    <source>
        <dbReference type="Pfam" id="PF14824"/>
    </source>
</evidence>